<reference evidence="1 2" key="1">
    <citation type="submission" date="2016-11" db="EMBL/GenBank/DDBJ databases">
        <title>Complete genome sequencing of Virgibacillus halodenitrificans PDB-F2.</title>
        <authorList>
            <person name="Sun Z."/>
            <person name="Zhou Y."/>
            <person name="Li H."/>
        </authorList>
    </citation>
    <scope>NUCLEOTIDE SEQUENCE [LARGE SCALE GENOMIC DNA]</scope>
    <source>
        <strain evidence="1 2">PDB-F2</strain>
    </source>
</reference>
<dbReference type="KEGG" id="vhl:BME96_00050"/>
<accession>A0AAC9ITH2</accession>
<sequence length="314" mass="37172">MNEINTFLTYLQSQQTAQKYLHQCYQHLEDTDAQNRSYENCNTFIYYLDHGQRFYENGRKADPLLQPVLYFYGMVHLVKACLLTKRPYYPESAALLAHGVTARKRKKKNYSFLKDEVKIQHNGLYPYFSEHLFSHKKHPFEKKSMESLLALLPEMIPLFDLQKKVELLPVGKLYSNLLQFPTTILDSYHLTEKAFINKISGYVPDMKYVDTDDNYIRIELTAPIKEANGPFYANRADSQLFFPSRREQFLPIPEVMIHYLILYNLSMLCRYEAEWWGDLFSTKPEIDYPFIRCFLQLTADKIPFLLGKYLYALH</sequence>
<protein>
    <recommendedName>
        <fullName evidence="3">YaaC family protein</fullName>
    </recommendedName>
</protein>
<name>A0AAC9ITH2_VIRHA</name>
<dbReference type="GeneID" id="71512769"/>
<proteinExistence type="predicted"/>
<evidence type="ECO:0000313" key="1">
    <source>
        <dbReference type="EMBL" id="APC46696.1"/>
    </source>
</evidence>
<dbReference type="Proteomes" id="UP000182945">
    <property type="component" value="Chromosome"/>
</dbReference>
<dbReference type="InterPro" id="IPR026988">
    <property type="entry name" value="YaaC-like"/>
</dbReference>
<dbReference type="EMBL" id="CP017962">
    <property type="protein sequence ID" value="APC46696.1"/>
    <property type="molecule type" value="Genomic_DNA"/>
</dbReference>
<evidence type="ECO:0008006" key="3">
    <source>
        <dbReference type="Google" id="ProtNLM"/>
    </source>
</evidence>
<dbReference type="RefSeq" id="WP_071647980.1">
    <property type="nucleotide sequence ID" value="NZ_CP017962.1"/>
</dbReference>
<dbReference type="Pfam" id="PF14175">
    <property type="entry name" value="YaaC"/>
    <property type="match status" value="1"/>
</dbReference>
<gene>
    <name evidence="1" type="ORF">BME96_00050</name>
</gene>
<evidence type="ECO:0000313" key="2">
    <source>
        <dbReference type="Proteomes" id="UP000182945"/>
    </source>
</evidence>
<dbReference type="AlphaFoldDB" id="A0AAC9ITH2"/>
<organism evidence="1 2">
    <name type="scientific">Virgibacillus halodenitrificans</name>
    <name type="common">Bacillus halodenitrificans</name>
    <dbReference type="NCBI Taxonomy" id="1482"/>
    <lineage>
        <taxon>Bacteria</taxon>
        <taxon>Bacillati</taxon>
        <taxon>Bacillota</taxon>
        <taxon>Bacilli</taxon>
        <taxon>Bacillales</taxon>
        <taxon>Bacillaceae</taxon>
        <taxon>Virgibacillus</taxon>
    </lineage>
</organism>